<gene>
    <name evidence="5" type="ORF">ACFQDI_04290</name>
</gene>
<dbReference type="Pfam" id="PF01329">
    <property type="entry name" value="Pterin_4a"/>
    <property type="match status" value="1"/>
</dbReference>
<dbReference type="InterPro" id="IPR036428">
    <property type="entry name" value="PCD_sf"/>
</dbReference>
<dbReference type="Gene3D" id="3.30.1360.20">
    <property type="entry name" value="Transcriptional coactivator/pterin dehydratase"/>
    <property type="match status" value="1"/>
</dbReference>
<accession>A0ABW0KKS3</accession>
<dbReference type="CDD" id="cd00488">
    <property type="entry name" value="PCD_DCoH"/>
    <property type="match status" value="1"/>
</dbReference>
<dbReference type="InterPro" id="IPR001533">
    <property type="entry name" value="Pterin_deHydtase"/>
</dbReference>
<dbReference type="NCBIfam" id="NF002017">
    <property type="entry name" value="PRK00823.1-2"/>
    <property type="match status" value="1"/>
</dbReference>
<evidence type="ECO:0000256" key="1">
    <source>
        <dbReference type="ARBA" id="ARBA00001554"/>
    </source>
</evidence>
<dbReference type="RefSeq" id="WP_377163761.1">
    <property type="nucleotide sequence ID" value="NZ_JBHSMQ010000001.1"/>
</dbReference>
<dbReference type="EC" id="4.2.1.96" evidence="4"/>
<organism evidence="5 6">
    <name type="scientific">Prosthecobacter fluviatilis</name>
    <dbReference type="NCBI Taxonomy" id="445931"/>
    <lineage>
        <taxon>Bacteria</taxon>
        <taxon>Pseudomonadati</taxon>
        <taxon>Verrucomicrobiota</taxon>
        <taxon>Verrucomicrobiia</taxon>
        <taxon>Verrucomicrobiales</taxon>
        <taxon>Verrucomicrobiaceae</taxon>
        <taxon>Prosthecobacter</taxon>
    </lineage>
</organism>
<dbReference type="PANTHER" id="PTHR12599:SF0">
    <property type="entry name" value="PTERIN-4-ALPHA-CARBINOLAMINE DEHYDRATASE"/>
    <property type="match status" value="1"/>
</dbReference>
<dbReference type="HAMAP" id="MF_00434">
    <property type="entry name" value="Pterin_4_alpha"/>
    <property type="match status" value="1"/>
</dbReference>
<protein>
    <recommendedName>
        <fullName evidence="4">Putative pterin-4-alpha-carbinolamine dehydratase</fullName>
        <shortName evidence="4">PHS</shortName>
        <ecNumber evidence="4">4.2.1.96</ecNumber>
    </recommendedName>
    <alternativeName>
        <fullName evidence="4">4-alpha-hydroxy-tetrahydropterin dehydratase</fullName>
    </alternativeName>
    <alternativeName>
        <fullName evidence="4">Pterin carbinolamine dehydratase</fullName>
        <shortName evidence="4">PCD</shortName>
    </alternativeName>
</protein>
<evidence type="ECO:0000313" key="6">
    <source>
        <dbReference type="Proteomes" id="UP001596052"/>
    </source>
</evidence>
<keyword evidence="6" id="KW-1185">Reference proteome</keyword>
<comment type="similarity">
    <text evidence="2 4">Belongs to the pterin-4-alpha-carbinolamine dehydratase family.</text>
</comment>
<name>A0ABW0KKS3_9BACT</name>
<comment type="caution">
    <text evidence="5">The sequence shown here is derived from an EMBL/GenBank/DDBJ whole genome shotgun (WGS) entry which is preliminary data.</text>
</comment>
<dbReference type="SUPFAM" id="SSF55248">
    <property type="entry name" value="PCD-like"/>
    <property type="match status" value="1"/>
</dbReference>
<sequence>MKPELLSESAVLQQMSALPHWQVEGRELVREFRFPSYLAGIEFVRRVAALAEALNHHPDMLVGWQKVAVRLTTHSAGGLTRLDFELAGQITAAEAAPA</sequence>
<dbReference type="Proteomes" id="UP001596052">
    <property type="component" value="Unassembled WGS sequence"/>
</dbReference>
<dbReference type="GO" id="GO:0008124">
    <property type="term" value="F:4-alpha-hydroxytetrahydrobiopterin dehydratase activity"/>
    <property type="evidence" value="ECO:0007669"/>
    <property type="project" value="UniProtKB-EC"/>
</dbReference>
<reference evidence="6" key="1">
    <citation type="journal article" date="2019" name="Int. J. Syst. Evol. Microbiol.">
        <title>The Global Catalogue of Microorganisms (GCM) 10K type strain sequencing project: providing services to taxonomists for standard genome sequencing and annotation.</title>
        <authorList>
            <consortium name="The Broad Institute Genomics Platform"/>
            <consortium name="The Broad Institute Genome Sequencing Center for Infectious Disease"/>
            <person name="Wu L."/>
            <person name="Ma J."/>
        </authorList>
    </citation>
    <scope>NUCLEOTIDE SEQUENCE [LARGE SCALE GENOMIC DNA]</scope>
    <source>
        <strain evidence="6">CGMCC 4.1469</strain>
    </source>
</reference>
<evidence type="ECO:0000256" key="3">
    <source>
        <dbReference type="ARBA" id="ARBA00023239"/>
    </source>
</evidence>
<dbReference type="PANTHER" id="PTHR12599">
    <property type="entry name" value="PTERIN-4-ALPHA-CARBINOLAMINE DEHYDRATASE"/>
    <property type="match status" value="1"/>
</dbReference>
<comment type="catalytic activity">
    <reaction evidence="1 4">
        <text>(4aS,6R)-4a-hydroxy-L-erythro-5,6,7,8-tetrahydrobiopterin = (6R)-L-erythro-6,7-dihydrobiopterin + H2O</text>
        <dbReference type="Rhea" id="RHEA:11920"/>
        <dbReference type="ChEBI" id="CHEBI:15377"/>
        <dbReference type="ChEBI" id="CHEBI:15642"/>
        <dbReference type="ChEBI" id="CHEBI:43120"/>
        <dbReference type="EC" id="4.2.1.96"/>
    </reaction>
</comment>
<evidence type="ECO:0000256" key="2">
    <source>
        <dbReference type="ARBA" id="ARBA00006472"/>
    </source>
</evidence>
<dbReference type="EMBL" id="JBHSMQ010000001">
    <property type="protein sequence ID" value="MFC5454068.1"/>
    <property type="molecule type" value="Genomic_DNA"/>
</dbReference>
<evidence type="ECO:0000256" key="4">
    <source>
        <dbReference type="HAMAP-Rule" id="MF_00434"/>
    </source>
</evidence>
<evidence type="ECO:0000313" key="5">
    <source>
        <dbReference type="EMBL" id="MFC5454068.1"/>
    </source>
</evidence>
<proteinExistence type="inferred from homology"/>
<keyword evidence="3 4" id="KW-0456">Lyase</keyword>